<evidence type="ECO:0000313" key="3">
    <source>
        <dbReference type="Proteomes" id="UP000030649"/>
    </source>
</evidence>
<reference evidence="2 3" key="1">
    <citation type="journal article" date="2013" name="PLoS ONE">
        <title>Assembly-driven community genomics of a hypersaline microbial ecosystem.</title>
        <authorList>
            <person name="Podell S."/>
            <person name="Ugalde J.A."/>
            <person name="Narasingarao P."/>
            <person name="Banfield J.F."/>
            <person name="Heidelberg K.B."/>
            <person name="Allen E.E."/>
        </authorList>
    </citation>
    <scope>NUCLEOTIDE SEQUENCE [LARGE SCALE GENOMIC DNA]</scope>
    <source>
        <strain evidence="3">J07HQW1</strain>
    </source>
</reference>
<feature type="region of interest" description="Disordered" evidence="1">
    <location>
        <begin position="21"/>
        <end position="51"/>
    </location>
</feature>
<accession>U1N916</accession>
<organism evidence="2 3">
    <name type="scientific">Haloquadratum walsbyi J07HQW1</name>
    <dbReference type="NCBI Taxonomy" id="1238424"/>
    <lineage>
        <taxon>Archaea</taxon>
        <taxon>Methanobacteriati</taxon>
        <taxon>Methanobacteriota</taxon>
        <taxon>Stenosarchaea group</taxon>
        <taxon>Halobacteria</taxon>
        <taxon>Halobacteriales</taxon>
        <taxon>Haloferacaceae</taxon>
        <taxon>Haloquadratum</taxon>
    </lineage>
</organism>
<dbReference type="EMBL" id="KE356560">
    <property type="protein sequence ID" value="ERG93245.1"/>
    <property type="molecule type" value="Genomic_DNA"/>
</dbReference>
<sequence length="170" mass="19411">MNRYSCRCRCSARLLESTTESNSESTEVCRTPQGKNNVGSRTRRTRGVPGAKMWHSRHQQSYFTLPTTVHEPHTDSHRARVWWNCKPAISTAYTHAHDQDSSAVTRRRMSILIYASFHCLRQFRSHINCGGILFDERGLCHHSPTPVCGVRSHSNGDCRLSRSLISCHPF</sequence>
<gene>
    <name evidence="2" type="ORF">J07HQW1_03305</name>
</gene>
<dbReference type="Proteomes" id="UP000030649">
    <property type="component" value="Unassembled WGS sequence"/>
</dbReference>
<evidence type="ECO:0000313" key="2">
    <source>
        <dbReference type="EMBL" id="ERG93245.1"/>
    </source>
</evidence>
<dbReference type="HOGENOM" id="CLU_1567109_0_0_2"/>
<protein>
    <submittedName>
        <fullName evidence="2">Uncharacterized protein</fullName>
    </submittedName>
</protein>
<name>U1N916_9EURY</name>
<dbReference type="AlphaFoldDB" id="U1N916"/>
<proteinExistence type="predicted"/>
<evidence type="ECO:0000256" key="1">
    <source>
        <dbReference type="SAM" id="MobiDB-lite"/>
    </source>
</evidence>